<keyword evidence="10" id="KW-1185">Reference proteome</keyword>
<accession>A0AAD9KYM4</accession>
<evidence type="ECO:0000256" key="2">
    <source>
        <dbReference type="ARBA" id="ARBA00010147"/>
    </source>
</evidence>
<evidence type="ECO:0000259" key="8">
    <source>
        <dbReference type="SMART" id="SM00607"/>
    </source>
</evidence>
<dbReference type="EMBL" id="JAODUO010000476">
    <property type="protein sequence ID" value="KAK2179717.1"/>
    <property type="molecule type" value="Genomic_DNA"/>
</dbReference>
<dbReference type="GO" id="GO:0007160">
    <property type="term" value="P:cell-matrix adhesion"/>
    <property type="evidence" value="ECO:0007669"/>
    <property type="project" value="InterPro"/>
</dbReference>
<keyword evidence="4" id="KW-0479">Metal-binding</keyword>
<evidence type="ECO:0000256" key="4">
    <source>
        <dbReference type="ARBA" id="ARBA00022723"/>
    </source>
</evidence>
<dbReference type="InterPro" id="IPR006585">
    <property type="entry name" value="FTP1"/>
</dbReference>
<feature type="domain" description="Fucolectin tachylectin-4 pentraxin-1" evidence="8">
    <location>
        <begin position="383"/>
        <end position="522"/>
    </location>
</feature>
<dbReference type="AlphaFoldDB" id="A0AAD9KYM4"/>
<proteinExistence type="inferred from homology"/>
<dbReference type="InterPro" id="IPR008979">
    <property type="entry name" value="Galactose-bd-like_sf"/>
</dbReference>
<dbReference type="InterPro" id="IPR014756">
    <property type="entry name" value="Ig_E-set"/>
</dbReference>
<dbReference type="SMART" id="SM00607">
    <property type="entry name" value="FTP"/>
    <property type="match status" value="1"/>
</dbReference>
<dbReference type="Proteomes" id="UP001209878">
    <property type="component" value="Unassembled WGS sequence"/>
</dbReference>
<keyword evidence="5" id="KW-0430">Lectin</keyword>
<dbReference type="InterPro" id="IPR051941">
    <property type="entry name" value="BG_Antigen-Binding_Lectin"/>
</dbReference>
<comment type="caution">
    <text evidence="9">The sequence shown here is derived from an EMBL/GenBank/DDBJ whole genome shotgun (WGS) entry which is preliminary data.</text>
</comment>
<evidence type="ECO:0000256" key="5">
    <source>
        <dbReference type="ARBA" id="ARBA00022734"/>
    </source>
</evidence>
<dbReference type="GO" id="GO:0001868">
    <property type="term" value="P:regulation of complement activation, lectin pathway"/>
    <property type="evidence" value="ECO:0007669"/>
    <property type="project" value="UniProtKB-ARBA"/>
</dbReference>
<dbReference type="SUPFAM" id="SSF81296">
    <property type="entry name" value="E set domains"/>
    <property type="match status" value="1"/>
</dbReference>
<dbReference type="PANTHER" id="PTHR45713:SF6">
    <property type="entry name" value="F5_8 TYPE C DOMAIN-CONTAINING PROTEIN"/>
    <property type="match status" value="1"/>
</dbReference>
<evidence type="ECO:0000256" key="1">
    <source>
        <dbReference type="ARBA" id="ARBA00002219"/>
    </source>
</evidence>
<dbReference type="Gene3D" id="2.60.120.260">
    <property type="entry name" value="Galactose-binding domain-like"/>
    <property type="match status" value="2"/>
</dbReference>
<comment type="subunit">
    <text evidence="3">Homotrimer.</text>
</comment>
<comment type="similarity">
    <text evidence="2">Belongs to the fucolectin family.</text>
</comment>
<evidence type="ECO:0000256" key="6">
    <source>
        <dbReference type="ARBA" id="ARBA00022837"/>
    </source>
</evidence>
<evidence type="ECO:0000256" key="3">
    <source>
        <dbReference type="ARBA" id="ARBA00011233"/>
    </source>
</evidence>
<dbReference type="GO" id="GO:0042806">
    <property type="term" value="F:fucose binding"/>
    <property type="evidence" value="ECO:0007669"/>
    <property type="project" value="UniProtKB-ARBA"/>
</dbReference>
<dbReference type="InterPro" id="IPR003886">
    <property type="entry name" value="NIDO_dom"/>
</dbReference>
<dbReference type="Pfam" id="PF22633">
    <property type="entry name" value="F5_F8_type_C_2"/>
    <property type="match status" value="1"/>
</dbReference>
<sequence>MCIDFRRNRTVIGPIVINGEPVEQVSTNGYIVLWPKKPSKRVNLPKLPPTTHLRVPLVAPFWTNITSKGGQPKSHVLVKLETGSKGVLARAVRVDIQRKFKIRYRSKKLLIASWIRVTYSGGSAKTKVAVDFGDKKTKISLPGSLTKSVLDIVKKSNVPRRAGTYVFRVSPRDKAAIAGDAMVQQPPRKITTKPQTSESKGAVRAGELRLVPDRAPPLGGIYISVYGPRFTRTAHCRFDKIVVTGTVSRQKTKAFCVASMFARVGVIPVSVSVDGGRTFSPAVDFYLDNTVDGNTDPNFSNGGCPEIDPNVASSWHVDLGAVYDIKRVVTFTRPEVQSVMKTTRSFACPRDTVGSVVKLQLSENANRATTLCEVEVYGEAMLGHNLALWKPTKQSSTPNPKYASLNAVDGIASVLLRRGSCAHTEAAVGSWWQVDLNGMYEIRELTITTYREGHYNKNLVIEASVNDKVSTCKVVNFALKPNENRFSCQPKAIGRFVRIKRTSPTKKYLKLCEVEVYGTPLGKKVVKDSEIQQPLPDMKSLVEITNTCVKTRDLQLSYCVVGKECSLVETPTPCSAHCSPGLIETELTSDPG</sequence>
<dbReference type="PANTHER" id="PTHR45713">
    <property type="entry name" value="FTP DOMAIN-CONTAINING PROTEIN"/>
    <property type="match status" value="1"/>
</dbReference>
<comment type="function">
    <text evidence="1">Acts as a defensive agent. Recognizes blood group fucosylated oligosaccharides including A, B, H and Lewis B-type antigens. Does not recognize Lewis A antigen and has low affinity for monovalent haptens.</text>
</comment>
<evidence type="ECO:0000313" key="10">
    <source>
        <dbReference type="Proteomes" id="UP001209878"/>
    </source>
</evidence>
<gene>
    <name evidence="9" type="ORF">NP493_476g03011</name>
</gene>
<evidence type="ECO:0000313" key="9">
    <source>
        <dbReference type="EMBL" id="KAK2179717.1"/>
    </source>
</evidence>
<dbReference type="GO" id="GO:0046872">
    <property type="term" value="F:metal ion binding"/>
    <property type="evidence" value="ECO:0007669"/>
    <property type="project" value="UniProtKB-KW"/>
</dbReference>
<reference evidence="9" key="1">
    <citation type="journal article" date="2023" name="Mol. Biol. Evol.">
        <title>Third-Generation Sequencing Reveals the Adaptive Role of the Epigenome in Three Deep-Sea Polychaetes.</title>
        <authorList>
            <person name="Perez M."/>
            <person name="Aroh O."/>
            <person name="Sun Y."/>
            <person name="Lan Y."/>
            <person name="Juniper S.K."/>
            <person name="Young C.R."/>
            <person name="Angers B."/>
            <person name="Qian P.Y."/>
        </authorList>
    </citation>
    <scope>NUCLEOTIDE SEQUENCE</scope>
    <source>
        <strain evidence="9">R07B-5</strain>
    </source>
</reference>
<protein>
    <recommendedName>
        <fullName evidence="8">Fucolectin tachylectin-4 pentraxin-1 domain-containing protein</fullName>
    </recommendedName>
</protein>
<organism evidence="9 10">
    <name type="scientific">Ridgeia piscesae</name>
    <name type="common">Tubeworm</name>
    <dbReference type="NCBI Taxonomy" id="27915"/>
    <lineage>
        <taxon>Eukaryota</taxon>
        <taxon>Metazoa</taxon>
        <taxon>Spiralia</taxon>
        <taxon>Lophotrochozoa</taxon>
        <taxon>Annelida</taxon>
        <taxon>Polychaeta</taxon>
        <taxon>Sedentaria</taxon>
        <taxon>Canalipalpata</taxon>
        <taxon>Sabellida</taxon>
        <taxon>Siboglinidae</taxon>
        <taxon>Ridgeia</taxon>
    </lineage>
</organism>
<evidence type="ECO:0000256" key="7">
    <source>
        <dbReference type="ARBA" id="ARBA00023157"/>
    </source>
</evidence>
<keyword evidence="6" id="KW-0106">Calcium</keyword>
<keyword evidence="7" id="KW-1015">Disulfide bond</keyword>
<dbReference type="SUPFAM" id="SSF49785">
    <property type="entry name" value="Galactose-binding domain-like"/>
    <property type="match status" value="2"/>
</dbReference>
<name>A0AAD9KYM4_RIDPI</name>
<dbReference type="Pfam" id="PF06119">
    <property type="entry name" value="NIDO"/>
    <property type="match status" value="1"/>
</dbReference>
<dbReference type="GO" id="GO:0010185">
    <property type="term" value="P:regulation of cellular defense response"/>
    <property type="evidence" value="ECO:0007669"/>
    <property type="project" value="UniProtKB-ARBA"/>
</dbReference>